<accession>A0AC60PDC1</accession>
<sequence length="774" mass="84724">MSRFVCVFHGSNTQGNFGTRNFPYAYCHHLVYCCVGVEASSSDGDVLKNVSALSNNQCTVGVIFGEQAEGLKFTEEIPENPILQFLELKDGMSGTQRVSCALPTPVAASIPEQDRQDFVGSAVRSACAHPPPPSSGGSLVPSVLEELRGARLKLLESDKTGVFVIMEEDLFGVKVGAALDKNFILLKKRPSGSLRSKVKDLCTNLDLPALRNAIAAPSKQYLTVFFSAKTHKPDVPLRSIISENGCWQKRLASFLLKHLTSLTLPQPFRITNSLDLISHLTPLHDSPAPLGLFSLDIEDMYFNLDVHYLLESVSNAIDENGMCKFQNASGVSVKGFLSLLDLYLRSTLVEYEGKIYIQKAGVCIGSCLAPILSEIFLMYVDRAIKAKLEATAPGCQVFRYVDDYLVLHQEQTKPETILKAFASSPAGLTFKKEDPSDDMCHKCPRALVHTNHKTAGSAEKDDTDLNMLLSDPWRSAQFAARLLGLHSSAPFSSAYLYWKQPSPSNKNHLTRLAVTLRKKLVSHSVDLGLVIDGAGDVTSSFNFRGLLKVLGAGLLTAPPFYPPAKLSHPYHGNEALRWHENFASLVGPARNKVCHTISVAATALHSAAENTLVPFGTLCRRGYLTDDAVPSRGDTLEEVARPQGTRVATEEAVTCPGINLQHLISPKSDRTWNLLLVNYITDAQRERHGHAHFAIFEPKRCRGCDKWATLARSASGDVISYLHPDRARSYVAAVHKRSRSACLGFWNPEFDDYAGSCGGPSYPVIRAVVGNPVE</sequence>
<proteinExistence type="predicted"/>
<dbReference type="EMBL" id="JABSTQ010010793">
    <property type="protein sequence ID" value="KAG0417859.1"/>
    <property type="molecule type" value="Genomic_DNA"/>
</dbReference>
<comment type="caution">
    <text evidence="1">The sequence shown here is derived from an EMBL/GenBank/DDBJ whole genome shotgun (WGS) entry which is preliminary data.</text>
</comment>
<reference evidence="1 2" key="1">
    <citation type="journal article" date="2020" name="Cell">
        <title>Large-Scale Comparative Analyses of Tick Genomes Elucidate Their Genetic Diversity and Vector Capacities.</title>
        <authorList>
            <consortium name="Tick Genome and Microbiome Consortium (TIGMIC)"/>
            <person name="Jia N."/>
            <person name="Wang J."/>
            <person name="Shi W."/>
            <person name="Du L."/>
            <person name="Sun Y."/>
            <person name="Zhan W."/>
            <person name="Jiang J.F."/>
            <person name="Wang Q."/>
            <person name="Zhang B."/>
            <person name="Ji P."/>
            <person name="Bell-Sakyi L."/>
            <person name="Cui X.M."/>
            <person name="Yuan T.T."/>
            <person name="Jiang B.G."/>
            <person name="Yang W.F."/>
            <person name="Lam T.T."/>
            <person name="Chang Q.C."/>
            <person name="Ding S.J."/>
            <person name="Wang X.J."/>
            <person name="Zhu J.G."/>
            <person name="Ruan X.D."/>
            <person name="Zhao L."/>
            <person name="Wei J.T."/>
            <person name="Ye R.Z."/>
            <person name="Que T.C."/>
            <person name="Du C.H."/>
            <person name="Zhou Y.H."/>
            <person name="Cheng J.X."/>
            <person name="Dai P.F."/>
            <person name="Guo W.B."/>
            <person name="Han X.H."/>
            <person name="Huang E.J."/>
            <person name="Li L.F."/>
            <person name="Wei W."/>
            <person name="Gao Y.C."/>
            <person name="Liu J.Z."/>
            <person name="Shao H.Z."/>
            <person name="Wang X."/>
            <person name="Wang C.C."/>
            <person name="Yang T.C."/>
            <person name="Huo Q.B."/>
            <person name="Li W."/>
            <person name="Chen H.Y."/>
            <person name="Chen S.E."/>
            <person name="Zhou L.G."/>
            <person name="Ni X.B."/>
            <person name="Tian J.H."/>
            <person name="Sheng Y."/>
            <person name="Liu T."/>
            <person name="Pan Y.S."/>
            <person name="Xia L.Y."/>
            <person name="Li J."/>
            <person name="Zhao F."/>
            <person name="Cao W.C."/>
        </authorList>
    </citation>
    <scope>NUCLEOTIDE SEQUENCE [LARGE SCALE GENOMIC DNA]</scope>
    <source>
        <strain evidence="1">Iper-2018</strain>
    </source>
</reference>
<name>A0AC60PDC1_IXOPE</name>
<gene>
    <name evidence="1" type="ORF">HPB47_005304</name>
</gene>
<keyword evidence="2" id="KW-1185">Reference proteome</keyword>
<dbReference type="Proteomes" id="UP000805193">
    <property type="component" value="Unassembled WGS sequence"/>
</dbReference>
<evidence type="ECO:0000313" key="1">
    <source>
        <dbReference type="EMBL" id="KAG0417859.1"/>
    </source>
</evidence>
<evidence type="ECO:0000313" key="2">
    <source>
        <dbReference type="Proteomes" id="UP000805193"/>
    </source>
</evidence>
<organism evidence="1 2">
    <name type="scientific">Ixodes persulcatus</name>
    <name type="common">Taiga tick</name>
    <dbReference type="NCBI Taxonomy" id="34615"/>
    <lineage>
        <taxon>Eukaryota</taxon>
        <taxon>Metazoa</taxon>
        <taxon>Ecdysozoa</taxon>
        <taxon>Arthropoda</taxon>
        <taxon>Chelicerata</taxon>
        <taxon>Arachnida</taxon>
        <taxon>Acari</taxon>
        <taxon>Parasitiformes</taxon>
        <taxon>Ixodida</taxon>
        <taxon>Ixodoidea</taxon>
        <taxon>Ixodidae</taxon>
        <taxon>Ixodinae</taxon>
        <taxon>Ixodes</taxon>
    </lineage>
</organism>
<protein>
    <submittedName>
        <fullName evidence="1">Uncharacterized protein</fullName>
    </submittedName>
</protein>